<sequence length="328" mass="36914">MFFSESPWMWGGFFLIVGFILALDLGILNREAHRVTPKAALGWVCLWVSLALGFAAAIWYFYGAVKATDFITAYLIEQSLSVDNLFVFVLVFRFFRVEDKYQHRVLFWGVLGAIVMRAIFIFAGVALINKFHWVTYVFGGFLVYTGIKFFFESEEKEADFAETVGVRLVKRFFSVSRNYDGQKFFTIENGKRMATPMFLVLVVIEITDLIFALDSIPAVLAISSDVFIVFTSNIFAIMGLRSMYFLLADIVDRFIYLKYGLAVILTFVGVKMVAAGINEAWKVPSSVSLSVVASILAVSIAMSLLIKPKPKPKSAEERPDVVEESSQV</sequence>
<organism evidence="8 9">
    <name type="scientific">Candidatus Thermochlorobacter aerophilus</name>
    <dbReference type="NCBI Taxonomy" id="1868324"/>
    <lineage>
        <taxon>Bacteria</taxon>
        <taxon>Pseudomonadati</taxon>
        <taxon>Chlorobiota</taxon>
        <taxon>Chlorobiia</taxon>
        <taxon>Chlorobiales</taxon>
        <taxon>Candidatus Thermochlorobacteriaceae</taxon>
        <taxon>Candidatus Thermochlorobacter</taxon>
    </lineage>
</organism>
<comment type="caution">
    <text evidence="8">The sequence shown here is derived from an EMBL/GenBank/DDBJ whole genome shotgun (WGS) entry which is preliminary data.</text>
</comment>
<feature type="transmembrane region" description="Helical" evidence="7">
    <location>
        <begin position="226"/>
        <end position="247"/>
    </location>
</feature>
<feature type="transmembrane region" description="Helical" evidence="7">
    <location>
        <begin position="40"/>
        <end position="62"/>
    </location>
</feature>
<comment type="subcellular location">
    <subcellularLocation>
        <location evidence="1">Membrane</location>
        <topology evidence="1">Multi-pass membrane protein</topology>
    </subcellularLocation>
</comment>
<evidence type="ECO:0000256" key="7">
    <source>
        <dbReference type="SAM" id="Phobius"/>
    </source>
</evidence>
<comment type="similarity">
    <text evidence="2">Belongs to the TerC family.</text>
</comment>
<feature type="transmembrane region" description="Helical" evidence="7">
    <location>
        <begin position="133"/>
        <end position="151"/>
    </location>
</feature>
<evidence type="ECO:0000256" key="1">
    <source>
        <dbReference type="ARBA" id="ARBA00004141"/>
    </source>
</evidence>
<protein>
    <submittedName>
        <fullName evidence="8">TerC family protein</fullName>
    </submittedName>
</protein>
<keyword evidence="4 7" id="KW-1133">Transmembrane helix</keyword>
<dbReference type="PANTHER" id="PTHR30238">
    <property type="entry name" value="MEMBRANE BOUND PREDICTED REDOX MODULATOR"/>
    <property type="match status" value="1"/>
</dbReference>
<evidence type="ECO:0000256" key="2">
    <source>
        <dbReference type="ARBA" id="ARBA00007511"/>
    </source>
</evidence>
<dbReference type="AlphaFoldDB" id="A0A395LZ25"/>
<feature type="transmembrane region" description="Helical" evidence="7">
    <location>
        <begin position="107"/>
        <end position="127"/>
    </location>
</feature>
<accession>A0A395LZ25</accession>
<gene>
    <name evidence="8" type="ORF">D0433_11425</name>
</gene>
<evidence type="ECO:0000313" key="9">
    <source>
        <dbReference type="Proteomes" id="UP000266389"/>
    </source>
</evidence>
<dbReference type="NCBIfam" id="TIGR03718">
    <property type="entry name" value="R_switched_Alx"/>
    <property type="match status" value="1"/>
</dbReference>
<feature type="transmembrane region" description="Helical" evidence="7">
    <location>
        <begin position="198"/>
        <end position="220"/>
    </location>
</feature>
<feature type="transmembrane region" description="Helical" evidence="7">
    <location>
        <begin position="74"/>
        <end position="95"/>
    </location>
</feature>
<dbReference type="PANTHER" id="PTHR30238:SF0">
    <property type="entry name" value="THYLAKOID MEMBRANE PROTEIN TERC, CHLOROPLASTIC"/>
    <property type="match status" value="1"/>
</dbReference>
<proteinExistence type="inferred from homology"/>
<feature type="transmembrane region" description="Helical" evidence="7">
    <location>
        <begin position="259"/>
        <end position="281"/>
    </location>
</feature>
<dbReference type="Proteomes" id="UP000266389">
    <property type="component" value="Unassembled WGS sequence"/>
</dbReference>
<evidence type="ECO:0000313" key="8">
    <source>
        <dbReference type="EMBL" id="RFM23278.1"/>
    </source>
</evidence>
<keyword evidence="3 7" id="KW-0812">Transmembrane</keyword>
<keyword evidence="5 7" id="KW-0472">Membrane</keyword>
<feature type="transmembrane region" description="Helical" evidence="7">
    <location>
        <begin position="287"/>
        <end position="306"/>
    </location>
</feature>
<dbReference type="Pfam" id="PF03741">
    <property type="entry name" value="TerC"/>
    <property type="match status" value="1"/>
</dbReference>
<name>A0A395LZ25_9BACT</name>
<evidence type="ECO:0000256" key="6">
    <source>
        <dbReference type="SAM" id="MobiDB-lite"/>
    </source>
</evidence>
<evidence type="ECO:0000256" key="5">
    <source>
        <dbReference type="ARBA" id="ARBA00023136"/>
    </source>
</evidence>
<evidence type="ECO:0000256" key="4">
    <source>
        <dbReference type="ARBA" id="ARBA00022989"/>
    </source>
</evidence>
<feature type="region of interest" description="Disordered" evidence="6">
    <location>
        <begin position="309"/>
        <end position="328"/>
    </location>
</feature>
<feature type="transmembrane region" description="Helical" evidence="7">
    <location>
        <begin position="6"/>
        <end position="28"/>
    </location>
</feature>
<dbReference type="InterPro" id="IPR022369">
    <property type="entry name" value="Integral_membrane_TerC_rswitch"/>
</dbReference>
<dbReference type="EMBL" id="PHFL01000067">
    <property type="protein sequence ID" value="RFM23278.1"/>
    <property type="molecule type" value="Genomic_DNA"/>
</dbReference>
<reference evidence="8 9" key="1">
    <citation type="journal article" date="2011" name="ISME J.">
        <title>Community ecology of hot spring cyanobacterial mats: predominant populations and their functional potential.</title>
        <authorList>
            <person name="Klatt C.G."/>
            <person name="Wood J.M."/>
            <person name="Rusch D.B."/>
            <person name="Bateson M.M."/>
            <person name="Hamamura N."/>
            <person name="Heidelberg J.F."/>
            <person name="Grossman A.R."/>
            <person name="Bhaya D."/>
            <person name="Cohan F.M."/>
            <person name="Kuhl M."/>
            <person name="Bryant D.A."/>
            <person name="Ward D.M."/>
        </authorList>
    </citation>
    <scope>NUCLEOTIDE SEQUENCE [LARGE SCALE GENOMIC DNA]</scope>
    <source>
        <strain evidence="8">OS</strain>
    </source>
</reference>
<dbReference type="InterPro" id="IPR005496">
    <property type="entry name" value="Integral_membrane_TerC"/>
</dbReference>
<dbReference type="GO" id="GO:0016020">
    <property type="term" value="C:membrane"/>
    <property type="evidence" value="ECO:0007669"/>
    <property type="project" value="UniProtKB-SubCell"/>
</dbReference>
<evidence type="ECO:0000256" key="3">
    <source>
        <dbReference type="ARBA" id="ARBA00022692"/>
    </source>
</evidence>